<feature type="domain" description="Secretion system C-terminal sorting" evidence="1">
    <location>
        <begin position="347"/>
        <end position="414"/>
    </location>
</feature>
<sequence length="416" mass="43869">MLLSPLSGWAQTVQLQQDFEGMASPSAPYVGYANAPTITTALTVTANGRPNDAPYYSQVLGNRAWNVVNGGTGTQTETVAFRNIRFAPGSTGNSIEFLLTALSDVPNNGLFLADRVTVDISPDYGTTFYPVATITGNDGPGYANGVTWGYAGNIIAPGGSTAQGSFNGLTPSAGATVNTPPLDPSIDPKSNAGSLTGTAGFGKVRITITNSINVLLRIRMANTRNNQIWGVDGLKVFSSAPTPLPVELTHFDATAKAQGVNLSWATASEKNNDYFNVQRSATGQEFQTIATVMGQGNSTSAHKYTLLDSRPLTGLAYYRLRQVDTDGTSVFSPVVTVKGQLHTDIAVYPNPSTGTLTLPATVGTVRYNIINALGQTMLSGQAAGNDQLDITKLTKGIFFLELAGEAGRTTQRLVRE</sequence>
<keyword evidence="3" id="KW-1185">Reference proteome</keyword>
<comment type="caution">
    <text evidence="2">The sequence shown here is derived from an EMBL/GenBank/DDBJ whole genome shotgun (WGS) entry which is preliminary data.</text>
</comment>
<accession>A0ABP7NY86</accession>
<dbReference type="Gene3D" id="2.60.40.10">
    <property type="entry name" value="Immunoglobulins"/>
    <property type="match status" value="1"/>
</dbReference>
<dbReference type="InterPro" id="IPR026444">
    <property type="entry name" value="Secre_tail"/>
</dbReference>
<evidence type="ECO:0000313" key="3">
    <source>
        <dbReference type="Proteomes" id="UP001501556"/>
    </source>
</evidence>
<evidence type="ECO:0000259" key="1">
    <source>
        <dbReference type="Pfam" id="PF18962"/>
    </source>
</evidence>
<dbReference type="NCBIfam" id="TIGR04183">
    <property type="entry name" value="Por_Secre_tail"/>
    <property type="match status" value="1"/>
</dbReference>
<gene>
    <name evidence="2" type="ORF">GCM10022407_00050</name>
</gene>
<dbReference type="Proteomes" id="UP001501556">
    <property type="component" value="Unassembled WGS sequence"/>
</dbReference>
<dbReference type="InterPro" id="IPR013783">
    <property type="entry name" value="Ig-like_fold"/>
</dbReference>
<protein>
    <recommendedName>
        <fullName evidence="1">Secretion system C-terminal sorting domain-containing protein</fullName>
    </recommendedName>
</protein>
<dbReference type="EMBL" id="BAABDI010000001">
    <property type="protein sequence ID" value="GAA3956542.1"/>
    <property type="molecule type" value="Genomic_DNA"/>
</dbReference>
<organism evidence="2 3">
    <name type="scientific">Hymenobacter antarcticus</name>
    <dbReference type="NCBI Taxonomy" id="486270"/>
    <lineage>
        <taxon>Bacteria</taxon>
        <taxon>Pseudomonadati</taxon>
        <taxon>Bacteroidota</taxon>
        <taxon>Cytophagia</taxon>
        <taxon>Cytophagales</taxon>
        <taxon>Hymenobacteraceae</taxon>
        <taxon>Hymenobacter</taxon>
    </lineage>
</organism>
<proteinExistence type="predicted"/>
<dbReference type="Pfam" id="PF18962">
    <property type="entry name" value="Por_Secre_tail"/>
    <property type="match status" value="1"/>
</dbReference>
<evidence type="ECO:0000313" key="2">
    <source>
        <dbReference type="EMBL" id="GAA3956542.1"/>
    </source>
</evidence>
<name>A0ABP7NY86_9BACT</name>
<reference evidence="3" key="1">
    <citation type="journal article" date="2019" name="Int. J. Syst. Evol. Microbiol.">
        <title>The Global Catalogue of Microorganisms (GCM) 10K type strain sequencing project: providing services to taxonomists for standard genome sequencing and annotation.</title>
        <authorList>
            <consortium name="The Broad Institute Genomics Platform"/>
            <consortium name="The Broad Institute Genome Sequencing Center for Infectious Disease"/>
            <person name="Wu L."/>
            <person name="Ma J."/>
        </authorList>
    </citation>
    <scope>NUCLEOTIDE SEQUENCE [LARGE SCALE GENOMIC DNA]</scope>
    <source>
        <strain evidence="3">JCM 17217</strain>
    </source>
</reference>